<dbReference type="HOGENOM" id="CLU_1696288_0_0_1"/>
<reference evidence="1 2" key="1">
    <citation type="journal article" date="2012" name="PLoS Pathog.">
        <title>Diverse lifestyles and strategies of plant pathogenesis encoded in the genomes of eighteen Dothideomycetes fungi.</title>
        <authorList>
            <person name="Ohm R.A."/>
            <person name="Feau N."/>
            <person name="Henrissat B."/>
            <person name="Schoch C.L."/>
            <person name="Horwitz B.A."/>
            <person name="Barry K.W."/>
            <person name="Condon B.J."/>
            <person name="Copeland A.C."/>
            <person name="Dhillon B."/>
            <person name="Glaser F."/>
            <person name="Hesse C.N."/>
            <person name="Kosti I."/>
            <person name="LaButti K."/>
            <person name="Lindquist E.A."/>
            <person name="Lucas S."/>
            <person name="Salamov A.A."/>
            <person name="Bradshaw R.E."/>
            <person name="Ciuffetti L."/>
            <person name="Hamelin R.C."/>
            <person name="Kema G.H.J."/>
            <person name="Lawrence C."/>
            <person name="Scott J.A."/>
            <person name="Spatafora J.W."/>
            <person name="Turgeon B.G."/>
            <person name="de Wit P.J.G.M."/>
            <person name="Zhong S."/>
            <person name="Goodwin S.B."/>
            <person name="Grigoriev I.V."/>
        </authorList>
    </citation>
    <scope>NUCLEOTIDE SEQUENCE [LARGE SCALE GENOMIC DNA]</scope>
    <source>
        <strain evidence="1 2">CIRAD86</strain>
    </source>
</reference>
<dbReference type="Proteomes" id="UP000016932">
    <property type="component" value="Unassembled WGS sequence"/>
</dbReference>
<dbReference type="AlphaFoldDB" id="M3ATB8"/>
<dbReference type="VEuPathDB" id="FungiDB:MYCFIDRAFT_176098"/>
<proteinExistence type="predicted"/>
<dbReference type="KEGG" id="pfj:MYCFIDRAFT_176098"/>
<evidence type="ECO:0000313" key="2">
    <source>
        <dbReference type="Proteomes" id="UP000016932"/>
    </source>
</evidence>
<accession>M3ATB8</accession>
<dbReference type="EMBL" id="KB446560">
    <property type="protein sequence ID" value="EME80717.1"/>
    <property type="molecule type" value="Genomic_DNA"/>
</dbReference>
<sequence length="155" mass="16780">MMSSGIGRNSAVEDNGYPNINNEKCGELEHGYTATELPSHLVDQETAVTKVSQLISLRPWDKIRGTKAVEAVLTICVVGRQVGGVRQRYALVGHECLSSCEEILRSHGDTARGMAEHTVQHSGLLDISQPATCCFDDEAIDMVCGWYVGRCSAIG</sequence>
<protein>
    <submittedName>
        <fullName evidence="1">Uncharacterized protein</fullName>
    </submittedName>
</protein>
<gene>
    <name evidence="1" type="ORF">MYCFIDRAFT_176098</name>
</gene>
<evidence type="ECO:0000313" key="1">
    <source>
        <dbReference type="EMBL" id="EME80717.1"/>
    </source>
</evidence>
<name>M3ATB8_PSEFD</name>
<dbReference type="GeneID" id="19333498"/>
<keyword evidence="2" id="KW-1185">Reference proteome</keyword>
<organism evidence="1 2">
    <name type="scientific">Pseudocercospora fijiensis (strain CIRAD86)</name>
    <name type="common">Black leaf streak disease fungus</name>
    <name type="synonym">Mycosphaerella fijiensis</name>
    <dbReference type="NCBI Taxonomy" id="383855"/>
    <lineage>
        <taxon>Eukaryota</taxon>
        <taxon>Fungi</taxon>
        <taxon>Dikarya</taxon>
        <taxon>Ascomycota</taxon>
        <taxon>Pezizomycotina</taxon>
        <taxon>Dothideomycetes</taxon>
        <taxon>Dothideomycetidae</taxon>
        <taxon>Mycosphaerellales</taxon>
        <taxon>Mycosphaerellaceae</taxon>
        <taxon>Pseudocercospora</taxon>
    </lineage>
</organism>
<dbReference type="RefSeq" id="XP_007928122.1">
    <property type="nucleotide sequence ID" value="XM_007929931.1"/>
</dbReference>